<comment type="similarity">
    <text evidence="4">Belongs to the carotenoid/retinoid oxidoreductase family.</text>
</comment>
<evidence type="ECO:0000256" key="4">
    <source>
        <dbReference type="RuleBase" id="RU362075"/>
    </source>
</evidence>
<dbReference type="EMBL" id="VFMN01000001">
    <property type="protein sequence ID" value="TQJ08044.1"/>
    <property type="molecule type" value="Genomic_DNA"/>
</dbReference>
<dbReference type="RefSeq" id="WP_141847473.1">
    <property type="nucleotide sequence ID" value="NZ_BAAAPR010000002.1"/>
</dbReference>
<sequence>MEDPLNVVVVGAGLSGLAAACHLRADGHEVTVLERDPIVGGRAGVIERGGYRFDTGPVVMTMPELLHRPLAAIGADGEALVPMRRLDPAYHAHYADGSQLLVRGDMGDLREEIRRLSGDRDAAGFDRFLDWLQALYDVEMDTFIDRNIDSPLDLVRSPLTALRLLRLGGLRALGPRVGSFFEDDRLEKIFGFQALYAGVAPAAARAVFAVITYMDTVRGVFYPEGGMHTIPRGMAQALRDAGVAVECGVEVTEVLRRGDGAVAGVALADGTRVAADAVVCTVDLPVAYARLLPTVPARRTVRRGDYSPSAVVWHVGVRGRVPAGTGHHNIHFGAQWDEAFEALIDRQELMPDPSRLVTVPSVTDPTAAPEGCSTLYVLEPVPHRGSSLDWSREAGPMRERLLAFLEEKGYPTDIEQEQLVTPDDWQDAGMHLGTPFALAHTFRQSGPFRPHNIDKRVPGLVFAGSGTTPGVGVPMVLVSGRLAAERVRQYAGPAAPAPRPAAPDDRAASVGAR</sequence>
<evidence type="ECO:0000256" key="2">
    <source>
        <dbReference type="ARBA" id="ARBA00022746"/>
    </source>
</evidence>
<gene>
    <name evidence="7" type="ORF">FB458_1123</name>
</gene>
<dbReference type="InterPro" id="IPR036188">
    <property type="entry name" value="FAD/NAD-bd_sf"/>
</dbReference>
<dbReference type="AlphaFoldDB" id="A0A542DYP0"/>
<keyword evidence="8" id="KW-1185">Reference proteome</keyword>
<evidence type="ECO:0000256" key="1">
    <source>
        <dbReference type="ARBA" id="ARBA00004829"/>
    </source>
</evidence>
<evidence type="ECO:0000313" key="8">
    <source>
        <dbReference type="Proteomes" id="UP000317893"/>
    </source>
</evidence>
<dbReference type="GO" id="GO:0016117">
    <property type="term" value="P:carotenoid biosynthetic process"/>
    <property type="evidence" value="ECO:0007669"/>
    <property type="project" value="UniProtKB-KW"/>
</dbReference>
<evidence type="ECO:0000313" key="7">
    <source>
        <dbReference type="EMBL" id="TQJ08044.1"/>
    </source>
</evidence>
<proteinExistence type="inferred from homology"/>
<dbReference type="Pfam" id="PF01593">
    <property type="entry name" value="Amino_oxidase"/>
    <property type="match status" value="1"/>
</dbReference>
<dbReference type="NCBIfam" id="TIGR02734">
    <property type="entry name" value="crtI_fam"/>
    <property type="match status" value="1"/>
</dbReference>
<comment type="caution">
    <text evidence="7">The sequence shown here is derived from an EMBL/GenBank/DDBJ whole genome shotgun (WGS) entry which is preliminary data.</text>
</comment>
<reference evidence="7 8" key="1">
    <citation type="submission" date="2019-06" db="EMBL/GenBank/DDBJ databases">
        <title>Sequencing the genomes of 1000 actinobacteria strains.</title>
        <authorList>
            <person name="Klenk H.-P."/>
        </authorList>
    </citation>
    <scope>NUCLEOTIDE SEQUENCE [LARGE SCALE GENOMIC DNA]</scope>
    <source>
        <strain evidence="7 8">DSM 18607</strain>
    </source>
</reference>
<evidence type="ECO:0000256" key="5">
    <source>
        <dbReference type="SAM" id="MobiDB-lite"/>
    </source>
</evidence>
<dbReference type="Proteomes" id="UP000317893">
    <property type="component" value="Unassembled WGS sequence"/>
</dbReference>
<dbReference type="PRINTS" id="PR00419">
    <property type="entry name" value="ADXRDTASE"/>
</dbReference>
<feature type="region of interest" description="Disordered" evidence="5">
    <location>
        <begin position="490"/>
        <end position="513"/>
    </location>
</feature>
<dbReference type="SUPFAM" id="SSF51905">
    <property type="entry name" value="FAD/NAD(P)-binding domain"/>
    <property type="match status" value="1"/>
</dbReference>
<dbReference type="InterPro" id="IPR014105">
    <property type="entry name" value="Carotenoid/retinoid_OxRdtase"/>
</dbReference>
<comment type="pathway">
    <text evidence="1 4">Carotenoid biosynthesis.</text>
</comment>
<dbReference type="GO" id="GO:0016491">
    <property type="term" value="F:oxidoreductase activity"/>
    <property type="evidence" value="ECO:0007669"/>
    <property type="project" value="UniProtKB-KW"/>
</dbReference>
<dbReference type="Gene3D" id="3.50.50.60">
    <property type="entry name" value="FAD/NAD(P)-binding domain"/>
    <property type="match status" value="2"/>
</dbReference>
<name>A0A542DYP0_9MICO</name>
<organism evidence="7 8">
    <name type="scientific">Lapillicoccus jejuensis</name>
    <dbReference type="NCBI Taxonomy" id="402171"/>
    <lineage>
        <taxon>Bacteria</taxon>
        <taxon>Bacillati</taxon>
        <taxon>Actinomycetota</taxon>
        <taxon>Actinomycetes</taxon>
        <taxon>Micrococcales</taxon>
        <taxon>Intrasporangiaceae</taxon>
        <taxon>Lapillicoccus</taxon>
    </lineage>
</organism>
<feature type="domain" description="Amine oxidase" evidence="6">
    <location>
        <begin position="14"/>
        <end position="487"/>
    </location>
</feature>
<dbReference type="InterPro" id="IPR002937">
    <property type="entry name" value="Amino_oxidase"/>
</dbReference>
<protein>
    <submittedName>
        <fullName evidence="7">Phytoene desaturase</fullName>
    </submittedName>
</protein>
<dbReference type="PANTHER" id="PTHR43734:SF1">
    <property type="entry name" value="PHYTOENE DESATURASE"/>
    <property type="match status" value="1"/>
</dbReference>
<dbReference type="OrthoDB" id="9774675at2"/>
<keyword evidence="2 4" id="KW-0125">Carotenoid biosynthesis</keyword>
<dbReference type="PANTHER" id="PTHR43734">
    <property type="entry name" value="PHYTOENE DESATURASE"/>
    <property type="match status" value="1"/>
</dbReference>
<keyword evidence="3 4" id="KW-0560">Oxidoreductase</keyword>
<evidence type="ECO:0000259" key="6">
    <source>
        <dbReference type="Pfam" id="PF01593"/>
    </source>
</evidence>
<evidence type="ECO:0000256" key="3">
    <source>
        <dbReference type="ARBA" id="ARBA00023002"/>
    </source>
</evidence>
<accession>A0A542DYP0</accession>